<gene>
    <name evidence="1" type="ORF">PACLA_8A044060</name>
</gene>
<evidence type="ECO:0000313" key="2">
    <source>
        <dbReference type="Proteomes" id="UP001152795"/>
    </source>
</evidence>
<comment type="caution">
    <text evidence="1">The sequence shown here is derived from an EMBL/GenBank/DDBJ whole genome shotgun (WGS) entry which is preliminary data.</text>
</comment>
<dbReference type="Proteomes" id="UP001152795">
    <property type="component" value="Unassembled WGS sequence"/>
</dbReference>
<reference evidence="1" key="1">
    <citation type="submission" date="2020-04" db="EMBL/GenBank/DDBJ databases">
        <authorList>
            <person name="Alioto T."/>
            <person name="Alioto T."/>
            <person name="Gomez Garrido J."/>
        </authorList>
    </citation>
    <scope>NUCLEOTIDE SEQUENCE</scope>
    <source>
        <strain evidence="1">A484AB</strain>
    </source>
</reference>
<evidence type="ECO:0000313" key="1">
    <source>
        <dbReference type="EMBL" id="CAB4026693.1"/>
    </source>
</evidence>
<keyword evidence="2" id="KW-1185">Reference proteome</keyword>
<dbReference type="AlphaFoldDB" id="A0A6S7KER0"/>
<organism evidence="1 2">
    <name type="scientific">Paramuricea clavata</name>
    <name type="common">Red gorgonian</name>
    <name type="synonym">Violescent sea-whip</name>
    <dbReference type="NCBI Taxonomy" id="317549"/>
    <lineage>
        <taxon>Eukaryota</taxon>
        <taxon>Metazoa</taxon>
        <taxon>Cnidaria</taxon>
        <taxon>Anthozoa</taxon>
        <taxon>Octocorallia</taxon>
        <taxon>Malacalcyonacea</taxon>
        <taxon>Plexauridae</taxon>
        <taxon>Paramuricea</taxon>
    </lineage>
</organism>
<feature type="non-terminal residue" evidence="1">
    <location>
        <position position="1"/>
    </location>
</feature>
<accession>A0A6S7KER0</accession>
<proteinExistence type="predicted"/>
<sequence length="150" mass="16834">YYSCNLYIKKGASPSSSKLDRRQCNMATAGSTLPASTLPASTLAVSTLPASTLPASTLAVSEVNKDQRQSIKLIEIQELSRLQNEKDEVDGSIPVYDRNNNITRYEIRRPKIDSEQCDGKNKDRITTAQNQRQRTRNIFSCYARQTSRES</sequence>
<dbReference type="EMBL" id="CACRXK020014353">
    <property type="protein sequence ID" value="CAB4026693.1"/>
    <property type="molecule type" value="Genomic_DNA"/>
</dbReference>
<protein>
    <submittedName>
        <fullName evidence="1">Uncharacterized protein</fullName>
    </submittedName>
</protein>
<name>A0A6S7KER0_PARCT</name>